<comment type="subcellular location">
    <subcellularLocation>
        <location evidence="1">Membrane</location>
        <topology evidence="1">Multi-pass membrane protein</topology>
    </subcellularLocation>
</comment>
<feature type="transmembrane region" description="Helical" evidence="7">
    <location>
        <begin position="32"/>
        <end position="52"/>
    </location>
</feature>
<accession>A0A9P8C149</accession>
<sequence>GETLGWVGTSMGVGFLLAPLLGGVVYEKAGYYAVYYMAFALIAIDIILRLALVEKKIAVQWTEPERSCDDPIIQPRDSSGSVTLDTGDEEKRMAADLSARRPDLSATNGHATRRASRLPPVLTLLTSRRLLTALWGCVVQGSLMTAFDSVVPLFVQDTFGWNSTGAGLIFLAVTIPSFISPFLGYLSDTYGPRWLTVFGFLFAIPFWILLRLVTHDTLSQKVLFCALLALIGVGLAFVLPPLMAEITYAVEAKERERPGRFGKTGAYASAYGLFIAAFATGTLIGPVWSGYVRDDAGWGTMSWTLGLFSFAGAVPCALWTGGNLYGRKSEEVIEDSGGDKEMRVAASTINDPEVAIPENTRSLEKTRPEESAPARAQDDSADEIKQTRK</sequence>
<evidence type="ECO:0000256" key="1">
    <source>
        <dbReference type="ARBA" id="ARBA00004141"/>
    </source>
</evidence>
<dbReference type="OrthoDB" id="5086884at2759"/>
<feature type="transmembrane region" description="Helical" evidence="7">
    <location>
        <begin position="193"/>
        <end position="210"/>
    </location>
</feature>
<dbReference type="PANTHER" id="PTHR23506">
    <property type="entry name" value="GH10249P"/>
    <property type="match status" value="1"/>
</dbReference>
<reference evidence="8" key="1">
    <citation type="journal article" date="2021" name="IMA Fungus">
        <title>Genomic characterization of three marine fungi, including Emericellopsis atlantica sp. nov. with signatures of a generalist lifestyle and marine biomass degradation.</title>
        <authorList>
            <person name="Hagestad O.C."/>
            <person name="Hou L."/>
            <person name="Andersen J.H."/>
            <person name="Hansen E.H."/>
            <person name="Altermark B."/>
            <person name="Li C."/>
            <person name="Kuhnert E."/>
            <person name="Cox R.J."/>
            <person name="Crous P.W."/>
            <person name="Spatafora J.W."/>
            <person name="Lail K."/>
            <person name="Amirebrahimi M."/>
            <person name="Lipzen A."/>
            <person name="Pangilinan J."/>
            <person name="Andreopoulos W."/>
            <person name="Hayes R.D."/>
            <person name="Ng V."/>
            <person name="Grigoriev I.V."/>
            <person name="Jackson S.A."/>
            <person name="Sutton T.D.S."/>
            <person name="Dobson A.D.W."/>
            <person name="Rama T."/>
        </authorList>
    </citation>
    <scope>NUCLEOTIDE SEQUENCE</scope>
    <source>
        <strain evidence="8">TRa018bII</strain>
    </source>
</reference>
<evidence type="ECO:0000256" key="6">
    <source>
        <dbReference type="SAM" id="MobiDB-lite"/>
    </source>
</evidence>
<keyword evidence="9" id="KW-1185">Reference proteome</keyword>
<keyword evidence="4 7" id="KW-1133">Transmembrane helix</keyword>
<evidence type="ECO:0000256" key="2">
    <source>
        <dbReference type="ARBA" id="ARBA00022448"/>
    </source>
</evidence>
<comment type="caution">
    <text evidence="8">The sequence shown here is derived from an EMBL/GenBank/DDBJ whole genome shotgun (WGS) entry which is preliminary data.</text>
</comment>
<dbReference type="PANTHER" id="PTHR23506:SF23">
    <property type="entry name" value="GH10249P"/>
    <property type="match status" value="1"/>
</dbReference>
<dbReference type="Proteomes" id="UP000824998">
    <property type="component" value="Unassembled WGS sequence"/>
</dbReference>
<dbReference type="InterPro" id="IPR036259">
    <property type="entry name" value="MFS_trans_sf"/>
</dbReference>
<feature type="transmembrane region" description="Helical" evidence="7">
    <location>
        <begin position="7"/>
        <end position="26"/>
    </location>
</feature>
<feature type="non-terminal residue" evidence="8">
    <location>
        <position position="1"/>
    </location>
</feature>
<evidence type="ECO:0000256" key="7">
    <source>
        <dbReference type="SAM" id="Phobius"/>
    </source>
</evidence>
<organism evidence="8 9">
    <name type="scientific">Amylocarpus encephaloides</name>
    <dbReference type="NCBI Taxonomy" id="45428"/>
    <lineage>
        <taxon>Eukaryota</taxon>
        <taxon>Fungi</taxon>
        <taxon>Dikarya</taxon>
        <taxon>Ascomycota</taxon>
        <taxon>Pezizomycotina</taxon>
        <taxon>Leotiomycetes</taxon>
        <taxon>Helotiales</taxon>
        <taxon>Helotiales incertae sedis</taxon>
        <taxon>Amylocarpus</taxon>
    </lineage>
</organism>
<dbReference type="EMBL" id="MU251754">
    <property type="protein sequence ID" value="KAG9229557.1"/>
    <property type="molecule type" value="Genomic_DNA"/>
</dbReference>
<evidence type="ECO:0000256" key="5">
    <source>
        <dbReference type="ARBA" id="ARBA00023136"/>
    </source>
</evidence>
<dbReference type="GO" id="GO:0016020">
    <property type="term" value="C:membrane"/>
    <property type="evidence" value="ECO:0007669"/>
    <property type="project" value="UniProtKB-SubCell"/>
</dbReference>
<name>A0A9P8C149_9HELO</name>
<dbReference type="InterPro" id="IPR050930">
    <property type="entry name" value="MFS_Vesicular_Transporter"/>
</dbReference>
<feature type="transmembrane region" description="Helical" evidence="7">
    <location>
        <begin position="167"/>
        <end position="186"/>
    </location>
</feature>
<feature type="region of interest" description="Disordered" evidence="6">
    <location>
        <begin position="348"/>
        <end position="389"/>
    </location>
</feature>
<dbReference type="InterPro" id="IPR011701">
    <property type="entry name" value="MFS"/>
</dbReference>
<evidence type="ECO:0000313" key="8">
    <source>
        <dbReference type="EMBL" id="KAG9229557.1"/>
    </source>
</evidence>
<dbReference type="Pfam" id="PF07690">
    <property type="entry name" value="MFS_1"/>
    <property type="match status" value="1"/>
</dbReference>
<dbReference type="GO" id="GO:0022857">
    <property type="term" value="F:transmembrane transporter activity"/>
    <property type="evidence" value="ECO:0007669"/>
    <property type="project" value="InterPro"/>
</dbReference>
<feature type="transmembrane region" description="Helical" evidence="7">
    <location>
        <begin position="222"/>
        <end position="244"/>
    </location>
</feature>
<dbReference type="SUPFAM" id="SSF103473">
    <property type="entry name" value="MFS general substrate transporter"/>
    <property type="match status" value="1"/>
</dbReference>
<feature type="transmembrane region" description="Helical" evidence="7">
    <location>
        <begin position="265"/>
        <end position="288"/>
    </location>
</feature>
<evidence type="ECO:0000256" key="4">
    <source>
        <dbReference type="ARBA" id="ARBA00022989"/>
    </source>
</evidence>
<gene>
    <name evidence="8" type="ORF">BJ875DRAFT_474517</name>
</gene>
<feature type="compositionally biased region" description="Basic and acidic residues" evidence="6">
    <location>
        <begin position="361"/>
        <end position="389"/>
    </location>
</feature>
<feature type="transmembrane region" description="Helical" evidence="7">
    <location>
        <begin position="300"/>
        <end position="319"/>
    </location>
</feature>
<dbReference type="Gene3D" id="1.20.1250.20">
    <property type="entry name" value="MFS general substrate transporter like domains"/>
    <property type="match status" value="2"/>
</dbReference>
<feature type="transmembrane region" description="Helical" evidence="7">
    <location>
        <begin position="133"/>
        <end position="155"/>
    </location>
</feature>
<keyword evidence="3 7" id="KW-0812">Transmembrane</keyword>
<keyword evidence="5 7" id="KW-0472">Membrane</keyword>
<evidence type="ECO:0000256" key="3">
    <source>
        <dbReference type="ARBA" id="ARBA00022692"/>
    </source>
</evidence>
<keyword evidence="2" id="KW-0813">Transport</keyword>
<protein>
    <submittedName>
        <fullName evidence="8">Major facilitator superfamily domain-containing protein</fullName>
    </submittedName>
</protein>
<proteinExistence type="predicted"/>
<evidence type="ECO:0000313" key="9">
    <source>
        <dbReference type="Proteomes" id="UP000824998"/>
    </source>
</evidence>
<dbReference type="AlphaFoldDB" id="A0A9P8C149"/>